<dbReference type="EMBL" id="LAZP02000507">
    <property type="protein sequence ID" value="PFH56799.1"/>
    <property type="molecule type" value="Genomic_DNA"/>
</dbReference>
<dbReference type="Proteomes" id="UP000037136">
    <property type="component" value="Unassembled WGS sequence"/>
</dbReference>
<reference evidence="2 3" key="1">
    <citation type="journal article" date="2015" name="BMC Genomics">
        <title>Gene expression during zombie ant biting behavior reflects the complexity underlying fungal parasitic behavioral manipulation.</title>
        <authorList>
            <person name="de Bekker C."/>
            <person name="Ohm R.A."/>
            <person name="Loreto R.G."/>
            <person name="Sebastian A."/>
            <person name="Albert I."/>
            <person name="Merrow M."/>
            <person name="Brachmann A."/>
            <person name="Hughes D.P."/>
        </authorList>
    </citation>
    <scope>NUCLEOTIDE SEQUENCE [LARGE SCALE GENOMIC DNA]</scope>
    <source>
        <strain evidence="2 3">SC16a</strain>
    </source>
</reference>
<organism evidence="2 3">
    <name type="scientific">Ophiocordyceps unilateralis</name>
    <name type="common">Zombie-ant fungus</name>
    <name type="synonym">Torrubia unilateralis</name>
    <dbReference type="NCBI Taxonomy" id="268505"/>
    <lineage>
        <taxon>Eukaryota</taxon>
        <taxon>Fungi</taxon>
        <taxon>Dikarya</taxon>
        <taxon>Ascomycota</taxon>
        <taxon>Pezizomycotina</taxon>
        <taxon>Sordariomycetes</taxon>
        <taxon>Hypocreomycetidae</taxon>
        <taxon>Hypocreales</taxon>
        <taxon>Ophiocordycipitaceae</taxon>
        <taxon>Ophiocordyceps</taxon>
    </lineage>
</organism>
<protein>
    <submittedName>
        <fullName evidence="2">Uncharacterized protein</fullName>
    </submittedName>
</protein>
<evidence type="ECO:0000256" key="1">
    <source>
        <dbReference type="SAM" id="MobiDB-lite"/>
    </source>
</evidence>
<feature type="region of interest" description="Disordered" evidence="1">
    <location>
        <begin position="1"/>
        <end position="60"/>
    </location>
</feature>
<comment type="caution">
    <text evidence="2">The sequence shown here is derived from an EMBL/GenBank/DDBJ whole genome shotgun (WGS) entry which is preliminary data.</text>
</comment>
<accession>A0A2A9P5V0</accession>
<keyword evidence="3" id="KW-1185">Reference proteome</keyword>
<reference evidence="2 3" key="2">
    <citation type="journal article" date="2017" name="Sci. Rep.">
        <title>Ant-infecting Ophiocordyceps genomes reveal a high diversity of potential behavioral manipulation genes and a possible major role for enterotoxins.</title>
        <authorList>
            <person name="de Bekker C."/>
            <person name="Ohm R.A."/>
            <person name="Evans H.C."/>
            <person name="Brachmann A."/>
            <person name="Hughes D.P."/>
        </authorList>
    </citation>
    <scope>NUCLEOTIDE SEQUENCE [LARGE SCALE GENOMIC DNA]</scope>
    <source>
        <strain evidence="2 3">SC16a</strain>
    </source>
</reference>
<feature type="compositionally biased region" description="Basic and acidic residues" evidence="1">
    <location>
        <begin position="149"/>
        <end position="163"/>
    </location>
</feature>
<feature type="region of interest" description="Disordered" evidence="1">
    <location>
        <begin position="120"/>
        <end position="166"/>
    </location>
</feature>
<evidence type="ECO:0000313" key="3">
    <source>
        <dbReference type="Proteomes" id="UP000037136"/>
    </source>
</evidence>
<feature type="compositionally biased region" description="Basic and acidic residues" evidence="1">
    <location>
        <begin position="121"/>
        <end position="132"/>
    </location>
</feature>
<proteinExistence type="predicted"/>
<gene>
    <name evidence="2" type="ORF">XA68_15973</name>
</gene>
<dbReference type="STRING" id="268505.A0A2A9P5V0"/>
<dbReference type="OrthoDB" id="4925544at2759"/>
<sequence>MVAANATKPPTPETTPSPSAARRDLPSARPLNSSSPVRPATPLAAASVSSSEPFLRFPRPQGNRRLASWISASDPDIMHSVTLSDDMGLAESTYELINGTDSESMDGNYTESVAGSVGSLDLRRPDDVHSLDGTEYTYDGESLPGDVDGPSRTDRSSECSGHAEDDDDTFCPQCNGRFGDFTWADEARSRCSLEYTSHSLGTPSIHTPDTSRLTERPLLGFPLPARLPKLDDKPEGPRLPFFQKMKRLWRSGADVWDHLGDTSSAALPGLLFTAAFCLLIPMLYNPPTPHNAPSASTVAPATTAATAPSIASPAKASTWSRARPSPLGGMGLISLDDDESDDWLLGPKKQRISFSPMAHTDILVHVPADVKQNWLAKDCLAVSAVRQGHRVETTSSPVDEGILLRFSRKEAYGVVDLSLEATCRPRVQRLVKVYFGKGVMEEALEMTKNLAYDLSGLVPAAAQEAERCLEGARRSLGAVSDSVSTSFITVSETLINRFENAVVAGLQSMDDVTKRALDRFRVASEGLDNASLRATERATEQLRHVQNRLQLSLLRAQISAKIWWLDTTGRKQEHDEYQRKAKDFLAKKLAAAREVRRVGQHQQEVEPPAPRFWLGLRWPGKCWGKCVNGCAAAA</sequence>
<evidence type="ECO:0000313" key="2">
    <source>
        <dbReference type="EMBL" id="PFH56799.1"/>
    </source>
</evidence>
<name>A0A2A9P5V0_OPHUN</name>
<dbReference type="AlphaFoldDB" id="A0A2A9P5V0"/>